<proteinExistence type="inferred from homology"/>
<dbReference type="InterPro" id="IPR006242">
    <property type="entry name" value="ModD"/>
</dbReference>
<keyword evidence="4 5" id="KW-0808">Transferase</keyword>
<accession>A0ABS7AFP3</accession>
<comment type="similarity">
    <text evidence="1 5">Belongs to the NadC/ModD family.</text>
</comment>
<dbReference type="Gene3D" id="3.90.1170.20">
    <property type="entry name" value="Quinolinate phosphoribosyl transferase, N-terminal domain"/>
    <property type="match status" value="1"/>
</dbReference>
<dbReference type="InterPro" id="IPR022412">
    <property type="entry name" value="Quinolinate_PRibosylTrfase_N"/>
</dbReference>
<evidence type="ECO:0000256" key="1">
    <source>
        <dbReference type="ARBA" id="ARBA00009400"/>
    </source>
</evidence>
<dbReference type="PANTHER" id="PTHR32179:SF4">
    <property type="entry name" value="PYROPHOSPHORYLASE MODD-RELATED"/>
    <property type="match status" value="1"/>
</dbReference>
<dbReference type="Proteomes" id="UP001196565">
    <property type="component" value="Unassembled WGS sequence"/>
</dbReference>
<dbReference type="SUPFAM" id="SSF51690">
    <property type="entry name" value="Nicotinate/Quinolinate PRTase C-terminal domain-like"/>
    <property type="match status" value="1"/>
</dbReference>
<dbReference type="SUPFAM" id="SSF54675">
    <property type="entry name" value="Nicotinate/Quinolinate PRTase N-terminal domain-like"/>
    <property type="match status" value="1"/>
</dbReference>
<evidence type="ECO:0000256" key="3">
    <source>
        <dbReference type="ARBA" id="ARBA00022676"/>
    </source>
</evidence>
<dbReference type="InterPro" id="IPR027277">
    <property type="entry name" value="NadC/ModD"/>
</dbReference>
<organism evidence="8 9">
    <name type="scientific">Roseomonas alba</name>
    <dbReference type="NCBI Taxonomy" id="2846776"/>
    <lineage>
        <taxon>Bacteria</taxon>
        <taxon>Pseudomonadati</taxon>
        <taxon>Pseudomonadota</taxon>
        <taxon>Alphaproteobacteria</taxon>
        <taxon>Acetobacterales</taxon>
        <taxon>Roseomonadaceae</taxon>
        <taxon>Roseomonas</taxon>
    </lineage>
</organism>
<dbReference type="InterPro" id="IPR002638">
    <property type="entry name" value="Quinolinate_PRibosylTrfase_C"/>
</dbReference>
<dbReference type="RefSeq" id="WP_219765693.1">
    <property type="nucleotide sequence ID" value="NZ_JAHYBZ010000010.1"/>
</dbReference>
<sequence length="282" mass="29688">MPYLIPDDRLVAMLREDAPYGDLTTRGLAIGERSGQATFRTRSTVTACCTEEAERIMLLAGCTAARRKASSGALVDEGGDLLIAEGPAEAIHLGMKVAQTLMEIASGVATRARRILSAARQGRPNIAVACTRKHLPGAKDVMLKAITAGGCVPHRLGLSDSVLVFAQHRAFLGRTPPHLWVEQLRIAQPERKIEVEAETVDEAAQFAAAGVDAVQLDKLTPEQVAEAVRAIARLPRRPLIAVAGGVTEKNAAEYAAAGVDLLVTSAAYAAPPADVSVSVTSV</sequence>
<dbReference type="Pfam" id="PF01729">
    <property type="entry name" value="QRPTase_C"/>
    <property type="match status" value="1"/>
</dbReference>
<dbReference type="EMBL" id="JAHYBZ010000010">
    <property type="protein sequence ID" value="MBW6401126.1"/>
    <property type="molecule type" value="Genomic_DNA"/>
</dbReference>
<dbReference type="PIRSF" id="PIRSF006250">
    <property type="entry name" value="NadC_ModD"/>
    <property type="match status" value="1"/>
</dbReference>
<name>A0ABS7AFP3_9PROT</name>
<evidence type="ECO:0000256" key="2">
    <source>
        <dbReference type="ARBA" id="ARBA00019205"/>
    </source>
</evidence>
<evidence type="ECO:0000313" key="9">
    <source>
        <dbReference type="Proteomes" id="UP001196565"/>
    </source>
</evidence>
<comment type="caution">
    <text evidence="8">The sequence shown here is derived from an EMBL/GenBank/DDBJ whole genome shotgun (WGS) entry which is preliminary data.</text>
</comment>
<evidence type="ECO:0000259" key="6">
    <source>
        <dbReference type="Pfam" id="PF01729"/>
    </source>
</evidence>
<dbReference type="Pfam" id="PF02749">
    <property type="entry name" value="QRPTase_N"/>
    <property type="match status" value="1"/>
</dbReference>
<dbReference type="InterPro" id="IPR036068">
    <property type="entry name" value="Nicotinate_pribotase-like_C"/>
</dbReference>
<evidence type="ECO:0000256" key="4">
    <source>
        <dbReference type="ARBA" id="ARBA00022679"/>
    </source>
</evidence>
<reference evidence="8 9" key="1">
    <citation type="submission" date="2021-07" db="EMBL/GenBank/DDBJ databases">
        <authorList>
            <person name="So Y."/>
        </authorList>
    </citation>
    <scope>NUCLEOTIDE SEQUENCE [LARGE SCALE GENOMIC DNA]</scope>
    <source>
        <strain evidence="8 9">HJA6</strain>
    </source>
</reference>
<protein>
    <recommendedName>
        <fullName evidence="2">Putative pyrophosphorylase ModD</fullName>
    </recommendedName>
</protein>
<dbReference type="InterPro" id="IPR013785">
    <property type="entry name" value="Aldolase_TIM"/>
</dbReference>
<dbReference type="InterPro" id="IPR037128">
    <property type="entry name" value="Quinolinate_PRibosylTase_N_sf"/>
</dbReference>
<evidence type="ECO:0000259" key="7">
    <source>
        <dbReference type="Pfam" id="PF02749"/>
    </source>
</evidence>
<feature type="domain" description="Quinolinate phosphoribosyl transferase C-terminal" evidence="6">
    <location>
        <begin position="108"/>
        <end position="277"/>
    </location>
</feature>
<keyword evidence="3 5" id="KW-0328">Glycosyltransferase</keyword>
<evidence type="ECO:0000313" key="8">
    <source>
        <dbReference type="EMBL" id="MBW6401126.1"/>
    </source>
</evidence>
<dbReference type="CDD" id="cd01573">
    <property type="entry name" value="modD_like"/>
    <property type="match status" value="1"/>
</dbReference>
<dbReference type="PANTHER" id="PTHR32179">
    <property type="entry name" value="NICOTINATE-NUCLEOTIDE PYROPHOSPHORYLASE [CARBOXYLATING]"/>
    <property type="match status" value="1"/>
</dbReference>
<keyword evidence="9" id="KW-1185">Reference proteome</keyword>
<gene>
    <name evidence="8" type="primary">modD</name>
    <name evidence="8" type="ORF">KPL78_24920</name>
</gene>
<dbReference type="NCBIfam" id="TIGR01334">
    <property type="entry name" value="modD"/>
    <property type="match status" value="1"/>
</dbReference>
<feature type="domain" description="Quinolinate phosphoribosyl transferase N-terminal" evidence="7">
    <location>
        <begin position="22"/>
        <end position="106"/>
    </location>
</feature>
<evidence type="ECO:0000256" key="5">
    <source>
        <dbReference type="PIRNR" id="PIRNR006250"/>
    </source>
</evidence>
<dbReference type="Gene3D" id="3.20.20.70">
    <property type="entry name" value="Aldolase class I"/>
    <property type="match status" value="1"/>
</dbReference>